<reference evidence="1 2" key="1">
    <citation type="submission" date="2018-05" db="EMBL/GenBank/DDBJ databases">
        <title>Genomic Encyclopedia of Archaeal and Bacterial Type Strains, Phase II (KMG-II): from individual species to whole genera.</title>
        <authorList>
            <person name="Goeker M."/>
        </authorList>
    </citation>
    <scope>NUCLEOTIDE SEQUENCE [LARGE SCALE GENOMIC DNA]</scope>
    <source>
        <strain evidence="1 2">DSM 45184</strain>
    </source>
</reference>
<accession>A0A316F7Q0</accession>
<organism evidence="1 2">
    <name type="scientific">Actinoplanes xinjiangensis</name>
    <dbReference type="NCBI Taxonomy" id="512350"/>
    <lineage>
        <taxon>Bacteria</taxon>
        <taxon>Bacillati</taxon>
        <taxon>Actinomycetota</taxon>
        <taxon>Actinomycetes</taxon>
        <taxon>Micromonosporales</taxon>
        <taxon>Micromonosporaceae</taxon>
        <taxon>Actinoplanes</taxon>
    </lineage>
</organism>
<name>A0A316F7Q0_9ACTN</name>
<dbReference type="EMBL" id="QGGR01000019">
    <property type="protein sequence ID" value="PWK40462.1"/>
    <property type="molecule type" value="Genomic_DNA"/>
</dbReference>
<keyword evidence="2" id="KW-1185">Reference proteome</keyword>
<protein>
    <submittedName>
        <fullName evidence="1">Uncharacterized protein</fullName>
    </submittedName>
</protein>
<sequence>MAITMLGGDAAIALRKATGRSAVTDDERALLTAWGIHRLTLG</sequence>
<gene>
    <name evidence="1" type="ORF">BC793_11970</name>
</gene>
<dbReference type="RefSeq" id="WP_275416269.1">
    <property type="nucleotide sequence ID" value="NZ_BONA01000072.1"/>
</dbReference>
<comment type="caution">
    <text evidence="1">The sequence shown here is derived from an EMBL/GenBank/DDBJ whole genome shotgun (WGS) entry which is preliminary data.</text>
</comment>
<proteinExistence type="predicted"/>
<dbReference type="AlphaFoldDB" id="A0A316F7Q0"/>
<evidence type="ECO:0000313" key="2">
    <source>
        <dbReference type="Proteomes" id="UP000245697"/>
    </source>
</evidence>
<evidence type="ECO:0000313" key="1">
    <source>
        <dbReference type="EMBL" id="PWK40462.1"/>
    </source>
</evidence>
<dbReference type="Proteomes" id="UP000245697">
    <property type="component" value="Unassembled WGS sequence"/>
</dbReference>